<dbReference type="RefSeq" id="WP_072604535.1">
    <property type="nucleotide sequence ID" value="NZ_JBHRXM010000037.1"/>
</dbReference>
<dbReference type="Pfam" id="PF03937">
    <property type="entry name" value="Sdh5"/>
    <property type="match status" value="1"/>
</dbReference>
<organism evidence="4 5">
    <name type="scientific">Aquibium oceanicum</name>
    <dbReference type="NCBI Taxonomy" id="1670800"/>
    <lineage>
        <taxon>Bacteria</taxon>
        <taxon>Pseudomonadati</taxon>
        <taxon>Pseudomonadota</taxon>
        <taxon>Alphaproteobacteria</taxon>
        <taxon>Hyphomicrobiales</taxon>
        <taxon>Phyllobacteriaceae</taxon>
        <taxon>Aquibium</taxon>
    </lineage>
</organism>
<keyword evidence="3" id="KW-0143">Chaperone</keyword>
<accession>A0A1L3SRN3</accession>
<dbReference type="InterPro" id="IPR036714">
    <property type="entry name" value="SDH_sf"/>
</dbReference>
<comment type="similarity">
    <text evidence="1">Belongs to the SdhE FAD assembly factor family.</text>
</comment>
<dbReference type="PANTHER" id="PTHR12469:SF2">
    <property type="entry name" value="SUCCINATE DEHYDROGENASE ASSEMBLY FACTOR 2, MITOCHONDRIAL"/>
    <property type="match status" value="1"/>
</dbReference>
<evidence type="ECO:0000256" key="1">
    <source>
        <dbReference type="ARBA" id="ARBA00008571"/>
    </source>
</evidence>
<name>A0A1L3SRN3_9HYPH</name>
<dbReference type="InterPro" id="IPR005631">
    <property type="entry name" value="SDH"/>
</dbReference>
<evidence type="ECO:0000313" key="5">
    <source>
        <dbReference type="Proteomes" id="UP000182840"/>
    </source>
</evidence>
<protein>
    <recommendedName>
        <fullName evidence="2">FAD assembly factor SdhE</fullName>
    </recommendedName>
</protein>
<dbReference type="EMBL" id="CP018171">
    <property type="protein sequence ID" value="APH72064.1"/>
    <property type="molecule type" value="Genomic_DNA"/>
</dbReference>
<dbReference type="AlphaFoldDB" id="A0A1L3SRN3"/>
<dbReference type="STRING" id="1670800.BSQ44_12365"/>
<dbReference type="SUPFAM" id="SSF109910">
    <property type="entry name" value="YgfY-like"/>
    <property type="match status" value="1"/>
</dbReference>
<dbReference type="GO" id="GO:0006099">
    <property type="term" value="P:tricarboxylic acid cycle"/>
    <property type="evidence" value="ECO:0007669"/>
    <property type="project" value="TreeGrafter"/>
</dbReference>
<reference evidence="5" key="1">
    <citation type="submission" date="2016-11" db="EMBL/GenBank/DDBJ databases">
        <title>Mesorhizobium oceanicum sp. nov., isolated from deep seawater in South China Sea.</title>
        <authorList>
            <person name="Fu G.-Y."/>
        </authorList>
    </citation>
    <scope>NUCLEOTIDE SEQUENCE [LARGE SCALE GENOMIC DNA]</scope>
    <source>
        <strain evidence="5">B7</strain>
    </source>
</reference>
<evidence type="ECO:0000256" key="2">
    <source>
        <dbReference type="ARBA" id="ARBA00019418"/>
    </source>
</evidence>
<dbReference type="KEGG" id="meso:BSQ44_12365"/>
<dbReference type="OrthoDB" id="9807264at2"/>
<dbReference type="PANTHER" id="PTHR12469">
    <property type="entry name" value="PROTEIN EMI5 HOMOLOG, MITOCHONDRIAL"/>
    <property type="match status" value="1"/>
</dbReference>
<gene>
    <name evidence="4" type="ORF">BSQ44_12365</name>
</gene>
<evidence type="ECO:0000256" key="3">
    <source>
        <dbReference type="ARBA" id="ARBA00023186"/>
    </source>
</evidence>
<keyword evidence="5" id="KW-1185">Reference proteome</keyword>
<dbReference type="Proteomes" id="UP000182840">
    <property type="component" value="Chromosome"/>
</dbReference>
<dbReference type="FunFam" id="1.10.150.250:FF:000002">
    <property type="entry name" value="Succinate dehydrogenase assembly factor 2, mitochondrial"/>
    <property type="match status" value="1"/>
</dbReference>
<dbReference type="Gene3D" id="1.10.150.250">
    <property type="entry name" value="Flavinator of succinate dehydrogenase"/>
    <property type="match status" value="1"/>
</dbReference>
<proteinExistence type="inferred from homology"/>
<evidence type="ECO:0000313" key="4">
    <source>
        <dbReference type="EMBL" id="APH72064.1"/>
    </source>
</evidence>
<sequence length="95" mass="11046">MSGMTRSSGGLEIRRKKALYRSWHRGMREVDLLLGTFADARIDTLSSGELDQYEDLLDQLDADLLKWMTGEAPVPEQYDHPLFRRIQAFRQVMPF</sequence>